<dbReference type="AlphaFoldDB" id="B8C2A5"/>
<dbReference type="InterPro" id="IPR001214">
    <property type="entry name" value="SET_dom"/>
</dbReference>
<reference evidence="2 3" key="1">
    <citation type="journal article" date="2004" name="Science">
        <title>The genome of the diatom Thalassiosira pseudonana: ecology, evolution, and metabolism.</title>
        <authorList>
            <person name="Armbrust E.V."/>
            <person name="Berges J.A."/>
            <person name="Bowler C."/>
            <person name="Green B.R."/>
            <person name="Martinez D."/>
            <person name="Putnam N.H."/>
            <person name="Zhou S."/>
            <person name="Allen A.E."/>
            <person name="Apt K.E."/>
            <person name="Bechner M."/>
            <person name="Brzezinski M.A."/>
            <person name="Chaal B.K."/>
            <person name="Chiovitti A."/>
            <person name="Davis A.K."/>
            <person name="Demarest M.S."/>
            <person name="Detter J.C."/>
            <person name="Glavina T."/>
            <person name="Goodstein D."/>
            <person name="Hadi M.Z."/>
            <person name="Hellsten U."/>
            <person name="Hildebrand M."/>
            <person name="Jenkins B.D."/>
            <person name="Jurka J."/>
            <person name="Kapitonov V.V."/>
            <person name="Kroger N."/>
            <person name="Lau W.W."/>
            <person name="Lane T.W."/>
            <person name="Larimer F.W."/>
            <person name="Lippmeier J.C."/>
            <person name="Lucas S."/>
            <person name="Medina M."/>
            <person name="Montsant A."/>
            <person name="Obornik M."/>
            <person name="Parker M.S."/>
            <person name="Palenik B."/>
            <person name="Pazour G.J."/>
            <person name="Richardson P.M."/>
            <person name="Rynearson T.A."/>
            <person name="Saito M.A."/>
            <person name="Schwartz D.C."/>
            <person name="Thamatrakoln K."/>
            <person name="Valentin K."/>
            <person name="Vardi A."/>
            <person name="Wilkerson F.P."/>
            <person name="Rokhsar D.S."/>
        </authorList>
    </citation>
    <scope>NUCLEOTIDE SEQUENCE [LARGE SCALE GENOMIC DNA]</scope>
    <source>
        <strain evidence="2 3">CCMP1335</strain>
    </source>
</reference>
<dbReference type="InterPro" id="IPR046341">
    <property type="entry name" value="SET_dom_sf"/>
</dbReference>
<feature type="domain" description="SET" evidence="1">
    <location>
        <begin position="45"/>
        <end position="190"/>
    </location>
</feature>
<keyword evidence="3" id="KW-1185">Reference proteome</keyword>
<dbReference type="Pfam" id="PF00856">
    <property type="entry name" value="SET"/>
    <property type="match status" value="1"/>
</dbReference>
<name>B8C2A5_THAPS</name>
<accession>B8C2A5</accession>
<dbReference type="InParanoid" id="B8C2A5"/>
<dbReference type="eggNOG" id="ENOG502SHTT">
    <property type="taxonomic scope" value="Eukaryota"/>
</dbReference>
<dbReference type="KEGG" id="tps:THAPSDRAFT_22642"/>
<dbReference type="PaxDb" id="35128-Thaps22642"/>
<proteinExistence type="predicted"/>
<evidence type="ECO:0000259" key="1">
    <source>
        <dbReference type="PROSITE" id="PS50280"/>
    </source>
</evidence>
<evidence type="ECO:0000313" key="3">
    <source>
        <dbReference type="Proteomes" id="UP000001449"/>
    </source>
</evidence>
<dbReference type="Proteomes" id="UP000001449">
    <property type="component" value="Chromosome 5"/>
</dbReference>
<organism evidence="2 3">
    <name type="scientific">Thalassiosira pseudonana</name>
    <name type="common">Marine diatom</name>
    <name type="synonym">Cyclotella nana</name>
    <dbReference type="NCBI Taxonomy" id="35128"/>
    <lineage>
        <taxon>Eukaryota</taxon>
        <taxon>Sar</taxon>
        <taxon>Stramenopiles</taxon>
        <taxon>Ochrophyta</taxon>
        <taxon>Bacillariophyta</taxon>
        <taxon>Coscinodiscophyceae</taxon>
        <taxon>Thalassiosirophycidae</taxon>
        <taxon>Thalassiosirales</taxon>
        <taxon>Thalassiosiraceae</taxon>
        <taxon>Thalassiosira</taxon>
    </lineage>
</organism>
<reference evidence="2 3" key="2">
    <citation type="journal article" date="2008" name="Nature">
        <title>The Phaeodactylum genome reveals the evolutionary history of diatom genomes.</title>
        <authorList>
            <person name="Bowler C."/>
            <person name="Allen A.E."/>
            <person name="Badger J.H."/>
            <person name="Grimwood J."/>
            <person name="Jabbari K."/>
            <person name="Kuo A."/>
            <person name="Maheswari U."/>
            <person name="Martens C."/>
            <person name="Maumus F."/>
            <person name="Otillar R.P."/>
            <person name="Rayko E."/>
            <person name="Salamov A."/>
            <person name="Vandepoele K."/>
            <person name="Beszteri B."/>
            <person name="Gruber A."/>
            <person name="Heijde M."/>
            <person name="Katinka M."/>
            <person name="Mock T."/>
            <person name="Valentin K."/>
            <person name="Verret F."/>
            <person name="Berges J.A."/>
            <person name="Brownlee C."/>
            <person name="Cadoret J.P."/>
            <person name="Chiovitti A."/>
            <person name="Choi C.J."/>
            <person name="Coesel S."/>
            <person name="De Martino A."/>
            <person name="Detter J.C."/>
            <person name="Durkin C."/>
            <person name="Falciatore A."/>
            <person name="Fournet J."/>
            <person name="Haruta M."/>
            <person name="Huysman M.J."/>
            <person name="Jenkins B.D."/>
            <person name="Jiroutova K."/>
            <person name="Jorgensen R.E."/>
            <person name="Joubert Y."/>
            <person name="Kaplan A."/>
            <person name="Kroger N."/>
            <person name="Kroth P.G."/>
            <person name="La Roche J."/>
            <person name="Lindquist E."/>
            <person name="Lommer M."/>
            <person name="Martin-Jezequel V."/>
            <person name="Lopez P.J."/>
            <person name="Lucas S."/>
            <person name="Mangogna M."/>
            <person name="McGinnis K."/>
            <person name="Medlin L.K."/>
            <person name="Montsant A."/>
            <person name="Oudot-Le Secq M.P."/>
            <person name="Napoli C."/>
            <person name="Obornik M."/>
            <person name="Parker M.S."/>
            <person name="Petit J.L."/>
            <person name="Porcel B.M."/>
            <person name="Poulsen N."/>
            <person name="Robison M."/>
            <person name="Rychlewski L."/>
            <person name="Rynearson T.A."/>
            <person name="Schmutz J."/>
            <person name="Shapiro H."/>
            <person name="Siaut M."/>
            <person name="Stanley M."/>
            <person name="Sussman M.R."/>
            <person name="Taylor A.R."/>
            <person name="Vardi A."/>
            <person name="von Dassow P."/>
            <person name="Vyverman W."/>
            <person name="Willis A."/>
            <person name="Wyrwicz L.S."/>
            <person name="Rokhsar D.S."/>
            <person name="Weissenbach J."/>
            <person name="Armbrust E.V."/>
            <person name="Green B.R."/>
            <person name="Van de Peer Y."/>
            <person name="Grigoriev I.V."/>
        </authorList>
    </citation>
    <scope>NUCLEOTIDE SEQUENCE [LARGE SCALE GENOMIC DNA]</scope>
    <source>
        <strain evidence="2 3">CCMP1335</strain>
    </source>
</reference>
<feature type="domain" description="SET" evidence="1">
    <location>
        <begin position="303"/>
        <end position="457"/>
    </location>
</feature>
<dbReference type="GeneID" id="7451787"/>
<dbReference type="PROSITE" id="PS50280">
    <property type="entry name" value="SET"/>
    <property type="match status" value="2"/>
</dbReference>
<evidence type="ECO:0000313" key="2">
    <source>
        <dbReference type="EMBL" id="EED91914.1"/>
    </source>
</evidence>
<dbReference type="HOGENOM" id="CLU_030622_0_0_1"/>
<dbReference type="Gene3D" id="2.170.270.10">
    <property type="entry name" value="SET domain"/>
    <property type="match status" value="2"/>
</dbReference>
<dbReference type="RefSeq" id="XP_002290162.1">
    <property type="nucleotide sequence ID" value="XM_002290126.1"/>
</dbReference>
<dbReference type="OMA" id="RIEWADE"/>
<dbReference type="SUPFAM" id="SSF82199">
    <property type="entry name" value="SET domain"/>
    <property type="match status" value="2"/>
</dbReference>
<protein>
    <recommendedName>
        <fullName evidence="1">SET domain-containing protein</fullName>
    </recommendedName>
</protein>
<gene>
    <name evidence="2" type="ORF">THAPSDRAFT_22642</name>
</gene>
<dbReference type="EMBL" id="CM000642">
    <property type="protein sequence ID" value="EED91914.1"/>
    <property type="molecule type" value="Genomic_DNA"/>
</dbReference>
<sequence length="510" mass="57116">MRDRLLSSVHTLPSASAGLLIYLMSCSSLSSTLLADASSSSSKTCKLYLATSTIPNAGLGVFTAVPLGIDELVGVGDPAIPNVDMDFHNDGSANKEDYHWLLDEYNWKASEVGPYLETEAQTVNAYVPGMGAMPNCHLYLKNVAESHNQYDTAGITRADPGIGAFTAYHNRTTHTLKPIQGGSELFVDYGVQWFKSRESYMGLIPLEDSYYVARDFLERFEPFLDRFTTYAEEGGISTATMDKAKSDLWDMILQSPYKSRPLSALPKTFQLAQRAMKFSIRQTELDQSIRSLEYLKNHGKCLDNIRPDNSTIEHAGRGAFATRFLPRGSLVAPAPLLHIPDRSVLNMYADLYDPEEGDDEPDLTKLIGRQLLLNYCFGHNESSMLLCPYGSGTWAINHNSEAPNAMIAWSNDPMYHNASWLNEPVPFFDNQWTSGIAFEYIALRDIEEGEEVTINYGKEWEEAWNEHVKNWIPGEVHDKFVPPHALNADQTSPLRTHEEDETIRARYLGG</sequence>